<accession>A0A533Q7W9</accession>
<evidence type="ECO:0000313" key="1">
    <source>
        <dbReference type="EMBL" id="TLD40695.1"/>
    </source>
</evidence>
<evidence type="ECO:0000313" key="2">
    <source>
        <dbReference type="Proteomes" id="UP000319783"/>
    </source>
</evidence>
<reference evidence="1 2" key="1">
    <citation type="submission" date="2019-04" db="EMBL/GenBank/DDBJ databases">
        <title>Genome of a novel bacterium Candidatus Jettenia ecosi reconstructed from metagenome of an anammox bioreactor.</title>
        <authorList>
            <person name="Mardanov A.V."/>
            <person name="Beletsky A.V."/>
            <person name="Ravin N.V."/>
            <person name="Botchkova E.A."/>
            <person name="Litti Y.V."/>
            <person name="Nozhevnikova A.N."/>
        </authorList>
    </citation>
    <scope>NUCLEOTIDE SEQUENCE [LARGE SCALE GENOMIC DNA]</scope>
    <source>
        <strain evidence="1">J2</strain>
    </source>
</reference>
<proteinExistence type="predicted"/>
<dbReference type="EMBL" id="SULG01000085">
    <property type="protein sequence ID" value="TLD40695.1"/>
    <property type="molecule type" value="Genomic_DNA"/>
</dbReference>
<gene>
    <name evidence="1" type="ORF">JETT_3027</name>
</gene>
<name>A0A533Q7W9_9BACT</name>
<organism evidence="1 2">
    <name type="scientific">Candidatus Jettenia ecosi</name>
    <dbReference type="NCBI Taxonomy" id="2494326"/>
    <lineage>
        <taxon>Bacteria</taxon>
        <taxon>Pseudomonadati</taxon>
        <taxon>Planctomycetota</taxon>
        <taxon>Candidatus Brocadiia</taxon>
        <taxon>Candidatus Brocadiales</taxon>
        <taxon>Candidatus Brocadiaceae</taxon>
        <taxon>Candidatus Jettenia</taxon>
    </lineage>
</organism>
<protein>
    <submittedName>
        <fullName evidence="1">Uncharacterized protein</fullName>
    </submittedName>
</protein>
<sequence length="75" mass="8493">MKNCICPSGSILPKASCSQTLFGNTVASKLCFEFHRETEFPVHACSQTMSSWKWGRVWEQDGKMEQQVLNSYGMV</sequence>
<dbReference type="AlphaFoldDB" id="A0A533Q7W9"/>
<comment type="caution">
    <text evidence="1">The sequence shown here is derived from an EMBL/GenBank/DDBJ whole genome shotgun (WGS) entry which is preliminary data.</text>
</comment>
<dbReference type="Proteomes" id="UP000319783">
    <property type="component" value="Unassembled WGS sequence"/>
</dbReference>